<proteinExistence type="predicted"/>
<organism evidence="3 4">
    <name type="scientific">Marinobacterium aestuariivivens</name>
    <dbReference type="NCBI Taxonomy" id="1698799"/>
    <lineage>
        <taxon>Bacteria</taxon>
        <taxon>Pseudomonadati</taxon>
        <taxon>Pseudomonadota</taxon>
        <taxon>Gammaproteobacteria</taxon>
        <taxon>Oceanospirillales</taxon>
        <taxon>Oceanospirillaceae</taxon>
        <taxon>Marinobacterium</taxon>
    </lineage>
</organism>
<accession>A0ABW2A5U2</accession>
<dbReference type="EMBL" id="JBHSWE010000001">
    <property type="protein sequence ID" value="MFC6672799.1"/>
    <property type="molecule type" value="Genomic_DNA"/>
</dbReference>
<evidence type="ECO:0000313" key="4">
    <source>
        <dbReference type="Proteomes" id="UP001596422"/>
    </source>
</evidence>
<dbReference type="InterPro" id="IPR054399">
    <property type="entry name" value="Fervidolysin-like_N_prodom"/>
</dbReference>
<comment type="caution">
    <text evidence="3">The sequence shown here is derived from an EMBL/GenBank/DDBJ whole genome shotgun (WGS) entry which is preliminary data.</text>
</comment>
<reference evidence="4" key="1">
    <citation type="journal article" date="2019" name="Int. J. Syst. Evol. Microbiol.">
        <title>The Global Catalogue of Microorganisms (GCM) 10K type strain sequencing project: providing services to taxonomists for standard genome sequencing and annotation.</title>
        <authorList>
            <consortium name="The Broad Institute Genomics Platform"/>
            <consortium name="The Broad Institute Genome Sequencing Center for Infectious Disease"/>
            <person name="Wu L."/>
            <person name="Ma J."/>
        </authorList>
    </citation>
    <scope>NUCLEOTIDE SEQUENCE [LARGE SCALE GENOMIC DNA]</scope>
    <source>
        <strain evidence="4">NBRC 111756</strain>
    </source>
</reference>
<keyword evidence="4" id="KW-1185">Reference proteome</keyword>
<name>A0ABW2A5U2_9GAMM</name>
<protein>
    <recommendedName>
        <fullName evidence="2">Fervidolysin-like N-terminal prodomain domain-containing protein</fullName>
    </recommendedName>
</protein>
<evidence type="ECO:0000313" key="3">
    <source>
        <dbReference type="EMBL" id="MFC6672799.1"/>
    </source>
</evidence>
<dbReference type="RefSeq" id="WP_379911217.1">
    <property type="nucleotide sequence ID" value="NZ_JBHSWE010000001.1"/>
</dbReference>
<feature type="signal peptide" evidence="1">
    <location>
        <begin position="1"/>
        <end position="19"/>
    </location>
</feature>
<evidence type="ECO:0000256" key="1">
    <source>
        <dbReference type="SAM" id="SignalP"/>
    </source>
</evidence>
<evidence type="ECO:0000259" key="2">
    <source>
        <dbReference type="Pfam" id="PF22148"/>
    </source>
</evidence>
<dbReference type="Pfam" id="PF22148">
    <property type="entry name" value="Fervidolysin_NPro-like"/>
    <property type="match status" value="1"/>
</dbReference>
<feature type="chain" id="PRO_5047107951" description="Fervidolysin-like N-terminal prodomain domain-containing protein" evidence="1">
    <location>
        <begin position="20"/>
        <end position="133"/>
    </location>
</feature>
<gene>
    <name evidence="3" type="ORF">ACFQDL_23995</name>
</gene>
<feature type="domain" description="Fervidolysin-like N-terminal prodomain" evidence="2">
    <location>
        <begin position="28"/>
        <end position="104"/>
    </location>
</feature>
<dbReference type="Proteomes" id="UP001596422">
    <property type="component" value="Unassembled WGS sequence"/>
</dbReference>
<sequence length="133" mass="14102">MHHLIALAVFILACVISLADTLAAPPGPPGAVHSSPPPAFAPDRVLVKFKPGSAASEMAGLAKGDRYLRTIPGIDVHVLEVPEGAVKARIALYERNPNVLYAEPDFYRILIEPDEGVDPRMAPVTIIFPTSGG</sequence>
<keyword evidence="1" id="KW-0732">Signal</keyword>